<evidence type="ECO:0000256" key="5">
    <source>
        <dbReference type="SAM" id="MobiDB-lite"/>
    </source>
</evidence>
<evidence type="ECO:0000259" key="7">
    <source>
        <dbReference type="PROSITE" id="PS50888"/>
    </source>
</evidence>
<dbReference type="PROSITE" id="PS50888">
    <property type="entry name" value="BHLH"/>
    <property type="match status" value="1"/>
</dbReference>
<keyword evidence="9" id="KW-1185">Reference proteome</keyword>
<feature type="transmembrane region" description="Helical" evidence="6">
    <location>
        <begin position="482"/>
        <end position="503"/>
    </location>
</feature>
<dbReference type="SUPFAM" id="SSF47459">
    <property type="entry name" value="HLH, helix-loop-helix DNA-binding domain"/>
    <property type="match status" value="1"/>
</dbReference>
<dbReference type="PANTHER" id="PTHR46807">
    <property type="entry name" value="TRANSCRIPTION FACTOR PIF3"/>
    <property type="match status" value="1"/>
</dbReference>
<keyword evidence="6" id="KW-0812">Transmembrane</keyword>
<keyword evidence="3" id="KW-0804">Transcription</keyword>
<comment type="caution">
    <text evidence="8">The sequence shown here is derived from an EMBL/GenBank/DDBJ whole genome shotgun (WGS) entry which is preliminary data.</text>
</comment>
<evidence type="ECO:0000313" key="9">
    <source>
        <dbReference type="Proteomes" id="UP001370490"/>
    </source>
</evidence>
<sequence length="630" mass="68634">MNHCVPDFEMDDDYSIPSSSAHPRQKKSLLPEDDIMELLWQNGQVVMQSQNARSFKKSPHKLPLDNSLISPEQQLPTPAIRPPSTAAAGAVQPESQLFMQEDEMASWLHYPLDDTSFDRDFCSDFLYPTPEVAATTATAPPPRISPIPVPTPSPPRPPIPPRRSETDNSSAAKFHNFVHFSRPKVRTEYELSNSCKAARESTVVDSSETPAVGIESRVSQVAISTAQAATQGTAACGGDRSAAPVGGGKDMVTCELTVTSSPGGSSASASAEPATVRAAVRAEDRKRKGRDSEDAGDCHGELLVTVLAMAIFMCCGILYGAQLPIRKEARFKLNVVIDHADYLEFLLLKDVELESGDIKKPANGTSAKRSRAAEVHNLSERRRRDRINEKMKALQELIPRCNKSDKASMLDEAIEYLKSLQLQVQVPYSSANALFALSEKVTIPALLSSQRSASRYGFTKGFAKMAEILDISDFILSQMKSVVCLAGLGMMMSMGCSMVPMMFPGIQQYMPPMGMGMGIGMGMEMGMGRPMMPFPSVLANSALSTPAAAAHLGPRFPLPPFHMSPVPPPDPSRIQACNQSESLNNLGPQNPNQPWVPNFADPYQQYIGLHQMQVPLPQVCLVFCLLLHLF</sequence>
<keyword evidence="6" id="KW-1133">Transmembrane helix</keyword>
<feature type="domain" description="BHLH" evidence="7">
    <location>
        <begin position="371"/>
        <end position="420"/>
    </location>
</feature>
<evidence type="ECO:0000256" key="6">
    <source>
        <dbReference type="SAM" id="Phobius"/>
    </source>
</evidence>
<dbReference type="GO" id="GO:0010017">
    <property type="term" value="P:red or far-red light signaling pathway"/>
    <property type="evidence" value="ECO:0007669"/>
    <property type="project" value="UniProtKB-ARBA"/>
</dbReference>
<dbReference type="CDD" id="cd11445">
    <property type="entry name" value="bHLH_AtPIF_like"/>
    <property type="match status" value="1"/>
</dbReference>
<evidence type="ECO:0000313" key="8">
    <source>
        <dbReference type="EMBL" id="KAK6940567.1"/>
    </source>
</evidence>
<accession>A0AAN8W2Z5</accession>
<dbReference type="Pfam" id="PF00010">
    <property type="entry name" value="HLH"/>
    <property type="match status" value="1"/>
</dbReference>
<gene>
    <name evidence="8" type="ORF">RJ641_030098</name>
</gene>
<reference evidence="8 9" key="1">
    <citation type="submission" date="2023-12" db="EMBL/GenBank/DDBJ databases">
        <title>A high-quality genome assembly for Dillenia turbinata (Dilleniales).</title>
        <authorList>
            <person name="Chanderbali A."/>
        </authorList>
    </citation>
    <scope>NUCLEOTIDE SEQUENCE [LARGE SCALE GENOMIC DNA]</scope>
    <source>
        <strain evidence="8">LSX21</strain>
        <tissue evidence="8">Leaf</tissue>
    </source>
</reference>
<feature type="region of interest" description="Disordered" evidence="5">
    <location>
        <begin position="1"/>
        <end position="26"/>
    </location>
</feature>
<keyword evidence="4" id="KW-0539">Nucleus</keyword>
<evidence type="ECO:0000256" key="1">
    <source>
        <dbReference type="ARBA" id="ARBA00004123"/>
    </source>
</evidence>
<dbReference type="PANTHER" id="PTHR46807:SF8">
    <property type="entry name" value="TRANSCRIPTION FACTOR PIF1-LIKE ISOFORM X2"/>
    <property type="match status" value="1"/>
</dbReference>
<organism evidence="8 9">
    <name type="scientific">Dillenia turbinata</name>
    <dbReference type="NCBI Taxonomy" id="194707"/>
    <lineage>
        <taxon>Eukaryota</taxon>
        <taxon>Viridiplantae</taxon>
        <taxon>Streptophyta</taxon>
        <taxon>Embryophyta</taxon>
        <taxon>Tracheophyta</taxon>
        <taxon>Spermatophyta</taxon>
        <taxon>Magnoliopsida</taxon>
        <taxon>eudicotyledons</taxon>
        <taxon>Gunneridae</taxon>
        <taxon>Pentapetalae</taxon>
        <taxon>Dilleniales</taxon>
        <taxon>Dilleniaceae</taxon>
        <taxon>Dillenia</taxon>
    </lineage>
</organism>
<dbReference type="GO" id="GO:0046983">
    <property type="term" value="F:protein dimerization activity"/>
    <property type="evidence" value="ECO:0007669"/>
    <property type="project" value="InterPro"/>
</dbReference>
<keyword evidence="2" id="KW-0805">Transcription regulation</keyword>
<feature type="compositionally biased region" description="Pro residues" evidence="5">
    <location>
        <begin position="139"/>
        <end position="161"/>
    </location>
</feature>
<feature type="region of interest" description="Disordered" evidence="5">
    <location>
        <begin position="260"/>
        <end position="295"/>
    </location>
</feature>
<dbReference type="GO" id="GO:0003700">
    <property type="term" value="F:DNA-binding transcription factor activity"/>
    <property type="evidence" value="ECO:0007669"/>
    <property type="project" value="InterPro"/>
</dbReference>
<evidence type="ECO:0000256" key="2">
    <source>
        <dbReference type="ARBA" id="ARBA00023015"/>
    </source>
</evidence>
<dbReference type="Gene3D" id="4.10.280.10">
    <property type="entry name" value="Helix-loop-helix DNA-binding domain"/>
    <property type="match status" value="1"/>
</dbReference>
<name>A0AAN8W2Z5_9MAGN</name>
<evidence type="ECO:0000256" key="4">
    <source>
        <dbReference type="ARBA" id="ARBA00023242"/>
    </source>
</evidence>
<dbReference type="Proteomes" id="UP001370490">
    <property type="component" value="Unassembled WGS sequence"/>
</dbReference>
<dbReference type="InterPro" id="IPR011598">
    <property type="entry name" value="bHLH_dom"/>
</dbReference>
<dbReference type="InterPro" id="IPR047265">
    <property type="entry name" value="PIF1-like_bHLH"/>
</dbReference>
<dbReference type="SMART" id="SM00353">
    <property type="entry name" value="HLH"/>
    <property type="match status" value="1"/>
</dbReference>
<dbReference type="FunFam" id="4.10.280.10:FF:000004">
    <property type="entry name" value="Basic helix-loop-helix transcription factor"/>
    <property type="match status" value="1"/>
</dbReference>
<feature type="transmembrane region" description="Helical" evidence="6">
    <location>
        <begin position="302"/>
        <end position="321"/>
    </location>
</feature>
<protein>
    <submittedName>
        <fullName evidence="8">Myc-type, basic helix-loop-helix (BHLH) domain</fullName>
    </submittedName>
</protein>
<comment type="subcellular location">
    <subcellularLocation>
        <location evidence="1">Nucleus</location>
    </subcellularLocation>
</comment>
<feature type="region of interest" description="Disordered" evidence="5">
    <location>
        <begin position="133"/>
        <end position="169"/>
    </location>
</feature>
<feature type="compositionally biased region" description="Low complexity" evidence="5">
    <location>
        <begin position="260"/>
        <end position="274"/>
    </location>
</feature>
<dbReference type="EMBL" id="JBAMMX010000005">
    <property type="protein sequence ID" value="KAK6940567.1"/>
    <property type="molecule type" value="Genomic_DNA"/>
</dbReference>
<keyword evidence="6" id="KW-0472">Membrane</keyword>
<dbReference type="GO" id="GO:0005634">
    <property type="term" value="C:nucleus"/>
    <property type="evidence" value="ECO:0007669"/>
    <property type="project" value="UniProtKB-SubCell"/>
</dbReference>
<dbReference type="InterPro" id="IPR044273">
    <property type="entry name" value="PIF3-like"/>
</dbReference>
<dbReference type="InterPro" id="IPR036638">
    <property type="entry name" value="HLH_DNA-bd_sf"/>
</dbReference>
<evidence type="ECO:0000256" key="3">
    <source>
        <dbReference type="ARBA" id="ARBA00023163"/>
    </source>
</evidence>
<feature type="compositionally biased region" description="Basic and acidic residues" evidence="5">
    <location>
        <begin position="280"/>
        <end position="295"/>
    </location>
</feature>
<proteinExistence type="predicted"/>
<dbReference type="AlphaFoldDB" id="A0AAN8W2Z5"/>